<dbReference type="Gene3D" id="3.60.15.10">
    <property type="entry name" value="Ribonuclease Z/Hydroxyacylglutathione hydrolase-like"/>
    <property type="match status" value="1"/>
</dbReference>
<evidence type="ECO:0000313" key="10">
    <source>
        <dbReference type="Proteomes" id="UP000063953"/>
    </source>
</evidence>
<comment type="function">
    <text evidence="7">Thiolesterase that catalyzes the hydrolysis of S-D-lactoyl-glutathione to form glutathione and D-lactic acid.</text>
</comment>
<comment type="subunit">
    <text evidence="7">Monomer.</text>
</comment>
<dbReference type="STRING" id="1697053.AKN87_05140"/>
<feature type="binding site" evidence="7">
    <location>
        <position position="113"/>
    </location>
    <ligand>
        <name>Zn(2+)</name>
        <dbReference type="ChEBI" id="CHEBI:29105"/>
        <label>1</label>
    </ligand>
</feature>
<comment type="catalytic activity">
    <reaction evidence="1 7">
        <text>an S-(2-hydroxyacyl)glutathione + H2O = a 2-hydroxy carboxylate + glutathione + H(+)</text>
        <dbReference type="Rhea" id="RHEA:21864"/>
        <dbReference type="ChEBI" id="CHEBI:15377"/>
        <dbReference type="ChEBI" id="CHEBI:15378"/>
        <dbReference type="ChEBI" id="CHEBI:57925"/>
        <dbReference type="ChEBI" id="CHEBI:58896"/>
        <dbReference type="ChEBI" id="CHEBI:71261"/>
        <dbReference type="EC" id="3.1.2.6"/>
    </reaction>
</comment>
<proteinExistence type="inferred from homology"/>
<feature type="binding site" evidence="7">
    <location>
        <position position="58"/>
    </location>
    <ligand>
        <name>Zn(2+)</name>
        <dbReference type="ChEBI" id="CHEBI:29105"/>
        <label>1</label>
    </ligand>
</feature>
<dbReference type="PANTHER" id="PTHR43705:SF1">
    <property type="entry name" value="HYDROXYACYLGLUTATHIONE HYDROLASE GLOB"/>
    <property type="match status" value="1"/>
</dbReference>
<dbReference type="SMART" id="SM00849">
    <property type="entry name" value="Lactamase_B"/>
    <property type="match status" value="1"/>
</dbReference>
<accession>A0A0K1XCR0</accession>
<feature type="binding site" evidence="7">
    <location>
        <position position="174"/>
    </location>
    <ligand>
        <name>Zn(2+)</name>
        <dbReference type="ChEBI" id="CHEBI:29105"/>
        <label>2</label>
    </ligand>
</feature>
<evidence type="ECO:0000256" key="3">
    <source>
        <dbReference type="ARBA" id="ARBA00006759"/>
    </source>
</evidence>
<evidence type="ECO:0000256" key="7">
    <source>
        <dbReference type="HAMAP-Rule" id="MF_01374"/>
    </source>
</evidence>
<dbReference type="KEGG" id="pbb:AKN87_05140"/>
<dbReference type="Pfam" id="PF16123">
    <property type="entry name" value="HAGH_C"/>
    <property type="match status" value="1"/>
</dbReference>
<feature type="binding site" evidence="7">
    <location>
        <position position="136"/>
    </location>
    <ligand>
        <name>Zn(2+)</name>
        <dbReference type="ChEBI" id="CHEBI:29105"/>
        <label>1</label>
    </ligand>
</feature>
<feature type="binding site" evidence="7">
    <location>
        <position position="56"/>
    </location>
    <ligand>
        <name>Zn(2+)</name>
        <dbReference type="ChEBI" id="CHEBI:29105"/>
        <label>1</label>
    </ligand>
</feature>
<reference evidence="9 10" key="1">
    <citation type="journal article" date="2015" name="Genome Announc.">
        <title>Genome Sequences of Oblitimonas alkaliphila gen. nov. sp. nov. (Proposed), a Novel Bacterium of the Pseudomonadaceae Family.</title>
        <authorList>
            <person name="Lauer A.C."/>
            <person name="Nicholson A.C."/>
            <person name="Humrighouse B.W."/>
            <person name="Emery B."/>
            <person name="Drobish A."/>
            <person name="Juieng P."/>
            <person name="Loparev V."/>
            <person name="McQuiston J.R."/>
        </authorList>
    </citation>
    <scope>NUCLEOTIDE SEQUENCE [LARGE SCALE GENOMIC DNA]</scope>
    <source>
        <strain evidence="9 10">E5571</strain>
    </source>
</reference>
<dbReference type="InterPro" id="IPR032282">
    <property type="entry name" value="HAGH_C"/>
</dbReference>
<dbReference type="UniPathway" id="UPA00619">
    <property type="reaction ID" value="UER00676"/>
</dbReference>
<dbReference type="SUPFAM" id="SSF56281">
    <property type="entry name" value="Metallo-hydrolase/oxidoreductase"/>
    <property type="match status" value="1"/>
</dbReference>
<evidence type="ECO:0000313" key="9">
    <source>
        <dbReference type="EMBL" id="AKX59044.1"/>
    </source>
</evidence>
<evidence type="ECO:0000256" key="2">
    <source>
        <dbReference type="ARBA" id="ARBA00004963"/>
    </source>
</evidence>
<feature type="binding site" evidence="7">
    <location>
        <position position="136"/>
    </location>
    <ligand>
        <name>Zn(2+)</name>
        <dbReference type="ChEBI" id="CHEBI:29105"/>
        <label>2</label>
    </ligand>
</feature>
<sequence length="261" mass="28564">MLTFTALPAFNDNYIWLIKNDVTRACAVVDPGDAQPVLNWLADHPKWSLTDILITHHHADHTGGVMLLKQATQALVTGPATESIQGIERAATDKLQFKLLDAAEVTVIAVPGHTLGHVAYYSPATAMAKPWLLSGDTLFAAGCGRIFEGTAEQMFNSLKRLAALPDNTQVFCTHEYTLSNLKFAAAVEPNNPEISQRLHQVTNLRAAEQITLPSSIALEKATNPFLRATIPEVAQKIVQQGYSATHPVEVFAALRQWKDNF</sequence>
<gene>
    <name evidence="7" type="primary">gloB</name>
    <name evidence="9" type="ORF">AKN88_03135</name>
</gene>
<dbReference type="PANTHER" id="PTHR43705">
    <property type="entry name" value="HYDROXYACYLGLUTATHIONE HYDROLASE"/>
    <property type="match status" value="1"/>
</dbReference>
<dbReference type="GO" id="GO:0019243">
    <property type="term" value="P:methylglyoxal catabolic process to D-lactate via S-lactoyl-glutathione"/>
    <property type="evidence" value="ECO:0007669"/>
    <property type="project" value="UniProtKB-UniRule"/>
</dbReference>
<dbReference type="InterPro" id="IPR036866">
    <property type="entry name" value="RibonucZ/Hydroxyglut_hydro"/>
</dbReference>
<evidence type="ECO:0000256" key="6">
    <source>
        <dbReference type="ARBA" id="ARBA00022833"/>
    </source>
</evidence>
<dbReference type="GeneID" id="93983650"/>
<evidence type="ECO:0000256" key="4">
    <source>
        <dbReference type="ARBA" id="ARBA00022723"/>
    </source>
</evidence>
<evidence type="ECO:0000256" key="5">
    <source>
        <dbReference type="ARBA" id="ARBA00022801"/>
    </source>
</evidence>
<feature type="domain" description="Metallo-beta-lactamase" evidence="8">
    <location>
        <begin position="12"/>
        <end position="174"/>
    </location>
</feature>
<name>A0A0K1XCR0_9GAMM</name>
<dbReference type="PIRSF" id="PIRSF005457">
    <property type="entry name" value="Glx"/>
    <property type="match status" value="1"/>
</dbReference>
<comment type="pathway">
    <text evidence="2 7">Secondary metabolite metabolism; methylglyoxal degradation; (R)-lactate from methylglyoxal: step 2/2.</text>
</comment>
<dbReference type="EC" id="3.1.2.6" evidence="7"/>
<dbReference type="InterPro" id="IPR050110">
    <property type="entry name" value="Glyoxalase_II_hydrolase"/>
</dbReference>
<keyword evidence="5 7" id="KW-0378">Hydrolase</keyword>
<dbReference type="InterPro" id="IPR017782">
    <property type="entry name" value="Hydroxyacylglutathione_Hdrlase"/>
</dbReference>
<keyword evidence="4 7" id="KW-0479">Metal-binding</keyword>
<dbReference type="Proteomes" id="UP000063953">
    <property type="component" value="Chromosome"/>
</dbReference>
<dbReference type="InterPro" id="IPR001279">
    <property type="entry name" value="Metallo-B-lactamas"/>
</dbReference>
<evidence type="ECO:0000256" key="1">
    <source>
        <dbReference type="ARBA" id="ARBA00001623"/>
    </source>
</evidence>
<dbReference type="CDD" id="cd07723">
    <property type="entry name" value="hydroxyacylglutathione_hydrolase_MBL-fold"/>
    <property type="match status" value="1"/>
</dbReference>
<protein>
    <recommendedName>
        <fullName evidence="7">Hydroxyacylglutathione hydrolase</fullName>
        <ecNumber evidence="7">3.1.2.6</ecNumber>
    </recommendedName>
    <alternativeName>
        <fullName evidence="7">Glyoxalase II</fullName>
        <shortName evidence="7">Glx II</shortName>
    </alternativeName>
</protein>
<dbReference type="HAMAP" id="MF_01374">
    <property type="entry name" value="Glyoxalase_2"/>
    <property type="match status" value="1"/>
</dbReference>
<dbReference type="GO" id="GO:0046872">
    <property type="term" value="F:metal ion binding"/>
    <property type="evidence" value="ECO:0007669"/>
    <property type="project" value="UniProtKB-KW"/>
</dbReference>
<feature type="binding site" evidence="7">
    <location>
        <position position="61"/>
    </location>
    <ligand>
        <name>Zn(2+)</name>
        <dbReference type="ChEBI" id="CHEBI:29105"/>
        <label>2</label>
    </ligand>
</feature>
<dbReference type="EMBL" id="CP012365">
    <property type="protein sequence ID" value="AKX59044.1"/>
    <property type="molecule type" value="Genomic_DNA"/>
</dbReference>
<dbReference type="RefSeq" id="WP_053100046.1">
    <property type="nucleotide sequence ID" value="NZ_CP012358.1"/>
</dbReference>
<feature type="binding site" evidence="7">
    <location>
        <position position="60"/>
    </location>
    <ligand>
        <name>Zn(2+)</name>
        <dbReference type="ChEBI" id="CHEBI:29105"/>
        <label>2</label>
    </ligand>
</feature>
<dbReference type="Pfam" id="PF00753">
    <property type="entry name" value="Lactamase_B"/>
    <property type="match status" value="1"/>
</dbReference>
<evidence type="ECO:0000259" key="8">
    <source>
        <dbReference type="SMART" id="SM00849"/>
    </source>
</evidence>
<comment type="similarity">
    <text evidence="3 7">Belongs to the metallo-beta-lactamase superfamily. Glyoxalase II family.</text>
</comment>
<organism evidence="9 10">
    <name type="scientific">Thiopseudomonas alkaliphila</name>
    <dbReference type="NCBI Taxonomy" id="1697053"/>
    <lineage>
        <taxon>Bacteria</taxon>
        <taxon>Pseudomonadati</taxon>
        <taxon>Pseudomonadota</taxon>
        <taxon>Gammaproteobacteria</taxon>
        <taxon>Pseudomonadales</taxon>
        <taxon>Pseudomonadaceae</taxon>
        <taxon>Thiopseudomonas</taxon>
    </lineage>
</organism>
<keyword evidence="6 7" id="KW-0862">Zinc</keyword>
<dbReference type="InterPro" id="IPR035680">
    <property type="entry name" value="Clx_II_MBL"/>
</dbReference>
<dbReference type="NCBIfam" id="TIGR03413">
    <property type="entry name" value="GSH_gloB"/>
    <property type="match status" value="1"/>
</dbReference>
<comment type="cofactor">
    <cofactor evidence="7">
        <name>Zn(2+)</name>
        <dbReference type="ChEBI" id="CHEBI:29105"/>
    </cofactor>
    <text evidence="7">Binds 2 Zn(2+) ions per subunit.</text>
</comment>
<dbReference type="AlphaFoldDB" id="A0A0K1XCR0"/>
<dbReference type="PATRIC" id="fig|1697053.3.peg.1041"/>
<keyword evidence="10" id="KW-1185">Reference proteome</keyword>
<dbReference type="GO" id="GO:0004416">
    <property type="term" value="F:hydroxyacylglutathione hydrolase activity"/>
    <property type="evidence" value="ECO:0007669"/>
    <property type="project" value="UniProtKB-UniRule"/>
</dbReference>